<gene>
    <name evidence="2" type="ORF">ALOHA_HF4000APKG10F17ctg1g12</name>
</gene>
<dbReference type="Pfam" id="PF01863">
    <property type="entry name" value="YgjP-like"/>
    <property type="match status" value="1"/>
</dbReference>
<accession>B3TC03</accession>
<name>B3TC03_9ZZZZ</name>
<evidence type="ECO:0000313" key="2">
    <source>
        <dbReference type="EMBL" id="ABZ10112.1"/>
    </source>
</evidence>
<dbReference type="PANTHER" id="PTHR30399">
    <property type="entry name" value="UNCHARACTERIZED PROTEIN YGJP"/>
    <property type="match status" value="1"/>
</dbReference>
<feature type="domain" description="YgjP-like metallopeptidase" evidence="1">
    <location>
        <begin position="107"/>
        <end position="212"/>
    </location>
</feature>
<dbReference type="CDD" id="cd07344">
    <property type="entry name" value="M48_yhfN_like"/>
    <property type="match status" value="1"/>
</dbReference>
<organism evidence="2">
    <name type="scientific">uncultured marine microorganism HF4000_APKG10F17</name>
    <dbReference type="NCBI Taxonomy" id="455558"/>
    <lineage>
        <taxon>unclassified sequences</taxon>
        <taxon>environmental samples</taxon>
    </lineage>
</organism>
<dbReference type="InterPro" id="IPR053136">
    <property type="entry name" value="UTP_pyrophosphatase-like"/>
</dbReference>
<dbReference type="PANTHER" id="PTHR30399:SF1">
    <property type="entry name" value="UTP PYROPHOSPHATASE"/>
    <property type="match status" value="1"/>
</dbReference>
<dbReference type="EMBL" id="EU016666">
    <property type="protein sequence ID" value="ABZ10112.1"/>
    <property type="molecule type" value="Genomic_DNA"/>
</dbReference>
<dbReference type="Gene3D" id="3.30.2010.10">
    <property type="entry name" value="Metalloproteases ('zincins'), catalytic domain"/>
    <property type="match status" value="1"/>
</dbReference>
<dbReference type="InterPro" id="IPR002725">
    <property type="entry name" value="YgjP-like_metallopeptidase"/>
</dbReference>
<reference evidence="2" key="1">
    <citation type="journal article" date="2008" name="ISME J.">
        <title>Genomic patterns of recombination, clonal divergence and environment in marine microbial populations.</title>
        <authorList>
            <person name="Konstantinidis K.T."/>
            <person name="Delong E.F."/>
        </authorList>
    </citation>
    <scope>NUCLEOTIDE SEQUENCE</scope>
</reference>
<evidence type="ECO:0000259" key="1">
    <source>
        <dbReference type="Pfam" id="PF01863"/>
    </source>
</evidence>
<proteinExistence type="predicted"/>
<sequence>MRHQGRLFHIHLPFFCLPFPVRQATWVLCGLSQRVMTMDHLIEHPEVGAIRYQRSKGRRIGISIKPEFVRVSVPRRQSFKSARKFVETQVEWIKRRISEMNIRIEKSRVLPEIDREDARKILNQRLAELATEHDFEYGKVSIRKQKTRWGSCSSQNNISLNQNLLHLTNDLIEYVLLHELTHTKVKNHSPGFWDELETVCPDAKEKRRLLKTYSHCLV</sequence>
<protein>
    <recommendedName>
        <fullName evidence="1">YgjP-like metallopeptidase domain-containing protein</fullName>
    </recommendedName>
</protein>
<dbReference type="AlphaFoldDB" id="B3TC03"/>